<dbReference type="Gene3D" id="3.30.1330.60">
    <property type="entry name" value="OmpA-like domain"/>
    <property type="match status" value="1"/>
</dbReference>
<dbReference type="CDD" id="cd07185">
    <property type="entry name" value="OmpA_C-like"/>
    <property type="match status" value="1"/>
</dbReference>
<evidence type="ECO:0000259" key="6">
    <source>
        <dbReference type="PROSITE" id="PS51123"/>
    </source>
</evidence>
<sequence length="615" mass="68090">MKTKNCILLLVVFFLYLMPGLSQQYRWRMGLSTGYTNYYGQLRPYSSEISATLREAFRPSFPLRPESNWNASLEKRLTSGLGLSFYGGRQTLSGNGTDLSEISLKDQAPTLYEAKLWSMGSALIFRMDNGKLLRQTSFLAPYVLLGIGWRHWEGQTHRLLFDSPQADFAENESGPLFRQEQSGSHYYLDMGLGLRLRLSRQVELFIQSNAQPNNTPLFEKPRRLPAGAELRDQANRSDPATDWLFQHQLGIKLSLAPRGAVFNASSVSPSGRLVRIRSEPEISSTETIAGRPEGMPLPASSEERSAISPDPKPEHALESPVAPNLSKGTLESNTTAPTENKLASRYFLGSGETLPLESDYVQERNAPYPSFHSVYPVYPEPPSERSGGTFRQLPQARSFPPRQYADNRPARSYYRLFVPVLPPLVGRQMGSSPDTSARDNLPKLSSGISKVPAAMPASPGLRLQPQVPLWSGSIPEWWGDLPGIWIGTTTTTIPPEEITLPPLYAAIYFEINQHAVSAPALAKLAAIAGTLRRFPDTRVALTGYADHTGSTAYNLTLAEKRSRSVAQALEERFGIARDRIQLFPGAQLVRGAVSAAQPEDRKVEVQILFLNSGIE</sequence>
<feature type="compositionally biased region" description="Basic and acidic residues" evidence="5">
    <location>
        <begin position="301"/>
        <end position="317"/>
    </location>
</feature>
<accession>A0A1H6T2Z8</accession>
<feature type="compositionally biased region" description="Polar residues" evidence="5">
    <location>
        <begin position="326"/>
        <end position="338"/>
    </location>
</feature>
<evidence type="ECO:0000256" key="4">
    <source>
        <dbReference type="PROSITE-ProRule" id="PRU00473"/>
    </source>
</evidence>
<dbReference type="Pfam" id="PF00691">
    <property type="entry name" value="OmpA"/>
    <property type="match status" value="1"/>
</dbReference>
<reference evidence="8" key="1">
    <citation type="submission" date="2016-10" db="EMBL/GenBank/DDBJ databases">
        <authorList>
            <person name="Varghese N."/>
            <person name="Submissions S."/>
        </authorList>
    </citation>
    <scope>NUCLEOTIDE SEQUENCE [LARGE SCALE GENOMIC DNA]</scope>
    <source>
        <strain evidence="8">IBRC-M 10761</strain>
    </source>
</reference>
<evidence type="ECO:0000256" key="2">
    <source>
        <dbReference type="ARBA" id="ARBA00023136"/>
    </source>
</evidence>
<dbReference type="STRING" id="1416801.SAMN05192553_10181"/>
<dbReference type="InterPro" id="IPR050330">
    <property type="entry name" value="Bact_OuterMem_StrucFunc"/>
</dbReference>
<dbReference type="PROSITE" id="PS51123">
    <property type="entry name" value="OMPA_2"/>
    <property type="match status" value="1"/>
</dbReference>
<dbReference type="Proteomes" id="UP000199403">
    <property type="component" value="Unassembled WGS sequence"/>
</dbReference>
<feature type="region of interest" description="Disordered" evidence="5">
    <location>
        <begin position="277"/>
        <end position="338"/>
    </location>
</feature>
<dbReference type="InterPro" id="IPR006665">
    <property type="entry name" value="OmpA-like"/>
</dbReference>
<gene>
    <name evidence="7" type="ORF">SAMN05192553_10181</name>
</gene>
<evidence type="ECO:0000256" key="1">
    <source>
        <dbReference type="ARBA" id="ARBA00004442"/>
    </source>
</evidence>
<dbReference type="PRINTS" id="PR01021">
    <property type="entry name" value="OMPADOMAIN"/>
</dbReference>
<dbReference type="PANTHER" id="PTHR30329">
    <property type="entry name" value="STATOR ELEMENT OF FLAGELLAR MOTOR COMPLEX"/>
    <property type="match status" value="1"/>
</dbReference>
<dbReference type="GO" id="GO:0009279">
    <property type="term" value="C:cell outer membrane"/>
    <property type="evidence" value="ECO:0007669"/>
    <property type="project" value="UniProtKB-SubCell"/>
</dbReference>
<evidence type="ECO:0000256" key="5">
    <source>
        <dbReference type="SAM" id="MobiDB-lite"/>
    </source>
</evidence>
<evidence type="ECO:0000313" key="8">
    <source>
        <dbReference type="Proteomes" id="UP000199403"/>
    </source>
</evidence>
<dbReference type="InterPro" id="IPR006664">
    <property type="entry name" value="OMP_bac"/>
</dbReference>
<organism evidence="7 8">
    <name type="scientific">Cyclobacterium xiamenense</name>
    <dbReference type="NCBI Taxonomy" id="1297121"/>
    <lineage>
        <taxon>Bacteria</taxon>
        <taxon>Pseudomonadati</taxon>
        <taxon>Bacteroidota</taxon>
        <taxon>Cytophagia</taxon>
        <taxon>Cytophagales</taxon>
        <taxon>Cyclobacteriaceae</taxon>
        <taxon>Cyclobacterium</taxon>
    </lineage>
</organism>
<dbReference type="OrthoDB" id="654178at2"/>
<dbReference type="SUPFAM" id="SSF103088">
    <property type="entry name" value="OmpA-like"/>
    <property type="match status" value="1"/>
</dbReference>
<keyword evidence="3" id="KW-0998">Cell outer membrane</keyword>
<keyword evidence="8" id="KW-1185">Reference proteome</keyword>
<evidence type="ECO:0000256" key="3">
    <source>
        <dbReference type="ARBA" id="ARBA00023237"/>
    </source>
</evidence>
<name>A0A1H6T2Z8_9BACT</name>
<feature type="domain" description="OmpA-like" evidence="6">
    <location>
        <begin position="496"/>
        <end position="611"/>
    </location>
</feature>
<protein>
    <submittedName>
        <fullName evidence="7">OmpA family protein</fullName>
    </submittedName>
</protein>
<dbReference type="EMBL" id="FNZH01000001">
    <property type="protein sequence ID" value="SEI74483.1"/>
    <property type="molecule type" value="Genomic_DNA"/>
</dbReference>
<comment type="subcellular location">
    <subcellularLocation>
        <location evidence="1">Cell outer membrane</location>
    </subcellularLocation>
</comment>
<evidence type="ECO:0000313" key="7">
    <source>
        <dbReference type="EMBL" id="SEI74483.1"/>
    </source>
</evidence>
<dbReference type="RefSeq" id="WP_092167956.1">
    <property type="nucleotide sequence ID" value="NZ_FNZH01000001.1"/>
</dbReference>
<keyword evidence="2 4" id="KW-0472">Membrane</keyword>
<dbReference type="PANTHER" id="PTHR30329:SF21">
    <property type="entry name" value="LIPOPROTEIN YIAD-RELATED"/>
    <property type="match status" value="1"/>
</dbReference>
<dbReference type="AlphaFoldDB" id="A0A1H6T2Z8"/>
<proteinExistence type="predicted"/>
<dbReference type="InterPro" id="IPR036737">
    <property type="entry name" value="OmpA-like_sf"/>
</dbReference>